<protein>
    <submittedName>
        <fullName evidence="15">Apolipoprotein A-I-2</fullName>
    </submittedName>
</protein>
<keyword evidence="7" id="KW-0677">Repeat</keyword>
<dbReference type="GO" id="GO:0034362">
    <property type="term" value="C:low-density lipoprotein particle"/>
    <property type="evidence" value="ECO:0007669"/>
    <property type="project" value="TreeGrafter"/>
</dbReference>
<evidence type="ECO:0000256" key="9">
    <source>
        <dbReference type="ARBA" id="ARBA00023055"/>
    </source>
</evidence>
<comment type="function">
    <text evidence="13">Participates in the reverse transport of cholesterol from tissues to the liver for excretion by promoting cholesterol efflux from tissues and by acting as a cofactor for the lecithin cholesterol acyltransferase (LCAT).</text>
</comment>
<dbReference type="PANTHER" id="PTHR18976">
    <property type="entry name" value="APOLIPOPROTEIN"/>
    <property type="match status" value="1"/>
</dbReference>
<comment type="similarity">
    <text evidence="2">Belongs to the apolipoprotein A1/A4/E family.</text>
</comment>
<dbReference type="GO" id="GO:0008203">
    <property type="term" value="P:cholesterol metabolic process"/>
    <property type="evidence" value="ECO:0007669"/>
    <property type="project" value="UniProtKB-KW"/>
</dbReference>
<keyword evidence="15" id="KW-0449">Lipoprotein</keyword>
<organism evidence="15">
    <name type="scientific">Osmerus mordax</name>
    <name type="common">Rainbow smelt</name>
    <name type="synonym">Atherina mordax</name>
    <dbReference type="NCBI Taxonomy" id="8014"/>
    <lineage>
        <taxon>Eukaryota</taxon>
        <taxon>Metazoa</taxon>
        <taxon>Chordata</taxon>
        <taxon>Craniata</taxon>
        <taxon>Vertebrata</taxon>
        <taxon>Euteleostomi</taxon>
        <taxon>Actinopterygii</taxon>
        <taxon>Neopterygii</taxon>
        <taxon>Teleostei</taxon>
        <taxon>Stomiati</taxon>
        <taxon>Osmeriformes</taxon>
        <taxon>Osmeridae</taxon>
        <taxon>Osmerus</taxon>
    </lineage>
</organism>
<keyword evidence="6 14" id="KW-0732">Signal</keyword>
<proteinExistence type="evidence at transcript level"/>
<keyword evidence="10" id="KW-0443">Lipid metabolism</keyword>
<dbReference type="GO" id="GO:0042157">
    <property type="term" value="P:lipoprotein metabolic process"/>
    <property type="evidence" value="ECO:0007669"/>
    <property type="project" value="InterPro"/>
</dbReference>
<dbReference type="EMBL" id="BT075156">
    <property type="protein sequence ID" value="ACO09580.1"/>
    <property type="molecule type" value="mRNA"/>
</dbReference>
<keyword evidence="8" id="KW-0345">HDL</keyword>
<keyword evidence="4" id="KW-0964">Secreted</keyword>
<dbReference type="GO" id="GO:0034364">
    <property type="term" value="C:high-density lipoprotein particle"/>
    <property type="evidence" value="ECO:0007669"/>
    <property type="project" value="UniProtKB-KW"/>
</dbReference>
<comment type="subcellular location">
    <subcellularLocation>
        <location evidence="1">Secreted</location>
    </subcellularLocation>
</comment>
<sequence length="282" mass="32524">MKFLALTLTILLATGVQARTLQADEAAPSQLEHVKVVKAGMTLVKDAMKMVLKPLDNTKYKEYNDKLSQILDNLQEYYLTTYESLFKSALGDQLLDATTTLSKQIMTSVEELRMQLEPKQAELTAVMEKNMEDYRQKMEPLVQEYVLKQREEMDALRAKTEPMLVSLREKTEPILDEMRAKVSSMAEDTKAVLVPMVESVRAKLNERIDELKMKAAPETEEYKKELSRLVDTLKRKIDRYSEDFQGRMDRLSQNAARSKLANEELMVKLMALYESIKYMTSK</sequence>
<accession>C1BKM7</accession>
<evidence type="ECO:0000256" key="3">
    <source>
        <dbReference type="ARBA" id="ARBA00022448"/>
    </source>
</evidence>
<dbReference type="SUPFAM" id="SSF58113">
    <property type="entry name" value="Apolipoprotein A-I"/>
    <property type="match status" value="1"/>
</dbReference>
<evidence type="ECO:0000256" key="10">
    <source>
        <dbReference type="ARBA" id="ARBA00023098"/>
    </source>
</evidence>
<dbReference type="GO" id="GO:0042627">
    <property type="term" value="C:chylomicron"/>
    <property type="evidence" value="ECO:0007669"/>
    <property type="project" value="TreeGrafter"/>
</dbReference>
<dbReference type="Pfam" id="PF01442">
    <property type="entry name" value="Apolipoprotein"/>
    <property type="match status" value="1"/>
</dbReference>
<reference evidence="15" key="1">
    <citation type="submission" date="2009-03" db="EMBL/GenBank/DDBJ databases">
        <title>Osmerus mordax full-length cDNAs.</title>
        <authorList>
            <person name="von Schalburg K."/>
            <person name="Leong J."/>
            <person name="Cooper G."/>
            <person name="Davidson W.S."/>
            <person name="Koop B.F."/>
        </authorList>
    </citation>
    <scope>NUCLEOTIDE SEQUENCE</scope>
    <source>
        <tissue evidence="15">Brain</tissue>
    </source>
</reference>
<name>C1BKM7_OSMMO</name>
<evidence type="ECO:0000256" key="8">
    <source>
        <dbReference type="ARBA" id="ARBA00022850"/>
    </source>
</evidence>
<evidence type="ECO:0000256" key="5">
    <source>
        <dbReference type="ARBA" id="ARBA00022548"/>
    </source>
</evidence>
<evidence type="ECO:0000256" key="6">
    <source>
        <dbReference type="ARBA" id="ARBA00022729"/>
    </source>
</evidence>
<keyword evidence="12" id="KW-0753">Steroid metabolism</keyword>
<feature type="chain" id="PRO_5002907254" evidence="14">
    <location>
        <begin position="19"/>
        <end position="282"/>
    </location>
</feature>
<dbReference type="PANTHER" id="PTHR18976:SF11">
    <property type="entry name" value="APOLIPOPROTEIN A-I"/>
    <property type="match status" value="1"/>
</dbReference>
<keyword evidence="9" id="KW-0445">Lipid transport</keyword>
<dbReference type="GO" id="GO:0005543">
    <property type="term" value="F:phospholipid binding"/>
    <property type="evidence" value="ECO:0007669"/>
    <property type="project" value="TreeGrafter"/>
</dbReference>
<evidence type="ECO:0000256" key="14">
    <source>
        <dbReference type="SAM" id="SignalP"/>
    </source>
</evidence>
<dbReference type="GO" id="GO:0033700">
    <property type="term" value="P:phospholipid efflux"/>
    <property type="evidence" value="ECO:0007669"/>
    <property type="project" value="TreeGrafter"/>
</dbReference>
<evidence type="ECO:0000313" key="15">
    <source>
        <dbReference type="EMBL" id="ACO09580.1"/>
    </source>
</evidence>
<dbReference type="InterPro" id="IPR050163">
    <property type="entry name" value="Apolipoprotein_A1/A4/E"/>
</dbReference>
<dbReference type="GO" id="GO:0060228">
    <property type="term" value="F:phosphatidylcholine-sterol O-acyltransferase activator activity"/>
    <property type="evidence" value="ECO:0007669"/>
    <property type="project" value="TreeGrafter"/>
</dbReference>
<evidence type="ECO:0000256" key="11">
    <source>
        <dbReference type="ARBA" id="ARBA00023166"/>
    </source>
</evidence>
<keyword evidence="11" id="KW-1207">Sterol metabolism</keyword>
<dbReference type="InterPro" id="IPR000074">
    <property type="entry name" value="ApoA_E"/>
</dbReference>
<evidence type="ECO:0000256" key="4">
    <source>
        <dbReference type="ARBA" id="ARBA00022525"/>
    </source>
</evidence>
<evidence type="ECO:0000256" key="1">
    <source>
        <dbReference type="ARBA" id="ARBA00004613"/>
    </source>
</evidence>
<feature type="signal peptide" evidence="14">
    <location>
        <begin position="1"/>
        <end position="18"/>
    </location>
</feature>
<evidence type="ECO:0000256" key="13">
    <source>
        <dbReference type="ARBA" id="ARBA00037506"/>
    </source>
</evidence>
<dbReference type="GO" id="GO:0033344">
    <property type="term" value="P:cholesterol efflux"/>
    <property type="evidence" value="ECO:0007669"/>
    <property type="project" value="TreeGrafter"/>
</dbReference>
<evidence type="ECO:0000256" key="12">
    <source>
        <dbReference type="ARBA" id="ARBA00023221"/>
    </source>
</evidence>
<dbReference type="GO" id="GO:1903561">
    <property type="term" value="C:extracellular vesicle"/>
    <property type="evidence" value="ECO:0007669"/>
    <property type="project" value="TreeGrafter"/>
</dbReference>
<dbReference type="GO" id="GO:0120020">
    <property type="term" value="F:cholesterol transfer activity"/>
    <property type="evidence" value="ECO:0007669"/>
    <property type="project" value="TreeGrafter"/>
</dbReference>
<dbReference type="AlphaFoldDB" id="C1BKM7"/>
<evidence type="ECO:0000256" key="7">
    <source>
        <dbReference type="ARBA" id="ARBA00022737"/>
    </source>
</evidence>
<evidence type="ECO:0000256" key="2">
    <source>
        <dbReference type="ARBA" id="ARBA00008788"/>
    </source>
</evidence>
<gene>
    <name evidence="15" type="primary">APA12</name>
</gene>
<dbReference type="GO" id="GO:0055090">
    <property type="term" value="P:acylglycerol homeostasis"/>
    <property type="evidence" value="ECO:0007669"/>
    <property type="project" value="TreeGrafter"/>
</dbReference>
<dbReference type="Gene3D" id="1.20.120.20">
    <property type="entry name" value="Apolipoprotein"/>
    <property type="match status" value="2"/>
</dbReference>
<keyword evidence="3" id="KW-0813">Transport</keyword>
<dbReference type="GO" id="GO:0034361">
    <property type="term" value="C:very-low-density lipoprotein particle"/>
    <property type="evidence" value="ECO:0007669"/>
    <property type="project" value="TreeGrafter"/>
</dbReference>
<keyword evidence="5" id="KW-0153">Cholesterol metabolism</keyword>